<comment type="caution">
    <text evidence="3">The sequence shown here is derived from an EMBL/GenBank/DDBJ whole genome shotgun (WGS) entry which is preliminary data.</text>
</comment>
<keyword evidence="4" id="KW-1185">Reference proteome</keyword>
<organism evidence="3 4">
    <name type="scientific">Symbiochloris irregularis</name>
    <dbReference type="NCBI Taxonomy" id="706552"/>
    <lineage>
        <taxon>Eukaryota</taxon>
        <taxon>Viridiplantae</taxon>
        <taxon>Chlorophyta</taxon>
        <taxon>core chlorophytes</taxon>
        <taxon>Trebouxiophyceae</taxon>
        <taxon>Trebouxiales</taxon>
        <taxon>Trebouxiaceae</taxon>
        <taxon>Symbiochloris</taxon>
    </lineage>
</organism>
<evidence type="ECO:0000313" key="3">
    <source>
        <dbReference type="EMBL" id="KAK9791143.1"/>
    </source>
</evidence>
<dbReference type="InterPro" id="IPR036928">
    <property type="entry name" value="AS_sf"/>
</dbReference>
<evidence type="ECO:0000259" key="2">
    <source>
        <dbReference type="Pfam" id="PF01425"/>
    </source>
</evidence>
<evidence type="ECO:0000256" key="1">
    <source>
        <dbReference type="SAM" id="SignalP"/>
    </source>
</evidence>
<reference evidence="3 4" key="1">
    <citation type="journal article" date="2024" name="Nat. Commun.">
        <title>Phylogenomics reveals the evolutionary origins of lichenization in chlorophyte algae.</title>
        <authorList>
            <person name="Puginier C."/>
            <person name="Libourel C."/>
            <person name="Otte J."/>
            <person name="Skaloud P."/>
            <person name="Haon M."/>
            <person name="Grisel S."/>
            <person name="Petersen M."/>
            <person name="Berrin J.G."/>
            <person name="Delaux P.M."/>
            <person name="Dal Grande F."/>
            <person name="Keller J."/>
        </authorList>
    </citation>
    <scope>NUCLEOTIDE SEQUENCE [LARGE SCALE GENOMIC DNA]</scope>
    <source>
        <strain evidence="3 4">SAG 2036</strain>
    </source>
</reference>
<dbReference type="Pfam" id="PF01425">
    <property type="entry name" value="Amidase"/>
    <property type="match status" value="2"/>
</dbReference>
<dbReference type="Proteomes" id="UP001465755">
    <property type="component" value="Unassembled WGS sequence"/>
</dbReference>
<name>A0AAW1NR48_9CHLO</name>
<feature type="chain" id="PRO_5043710528" description="Amidase domain-containing protein" evidence="1">
    <location>
        <begin position="28"/>
        <end position="600"/>
    </location>
</feature>
<keyword evidence="1" id="KW-0732">Signal</keyword>
<dbReference type="AlphaFoldDB" id="A0AAW1NR48"/>
<feature type="domain" description="Amidase" evidence="2">
    <location>
        <begin position="471"/>
        <end position="551"/>
    </location>
</feature>
<dbReference type="PANTHER" id="PTHR42678">
    <property type="entry name" value="AMIDASE"/>
    <property type="match status" value="1"/>
</dbReference>
<accession>A0AAW1NR48</accession>
<feature type="signal peptide" evidence="1">
    <location>
        <begin position="1"/>
        <end position="27"/>
    </location>
</feature>
<proteinExistence type="predicted"/>
<dbReference type="SUPFAM" id="SSF75304">
    <property type="entry name" value="Amidase signature (AS) enzymes"/>
    <property type="match status" value="1"/>
</dbReference>
<dbReference type="EMBL" id="JALJOQ010000183">
    <property type="protein sequence ID" value="KAK9791143.1"/>
    <property type="molecule type" value="Genomic_DNA"/>
</dbReference>
<dbReference type="Gene3D" id="3.90.1300.10">
    <property type="entry name" value="Amidase signature (AS) domain"/>
    <property type="match status" value="1"/>
</dbReference>
<protein>
    <recommendedName>
        <fullName evidence="2">Amidase domain-containing protein</fullName>
    </recommendedName>
</protein>
<feature type="domain" description="Amidase" evidence="2">
    <location>
        <begin position="79"/>
        <end position="360"/>
    </location>
</feature>
<dbReference type="InterPro" id="IPR023631">
    <property type="entry name" value="Amidase_dom"/>
</dbReference>
<evidence type="ECO:0000313" key="4">
    <source>
        <dbReference type="Proteomes" id="UP001465755"/>
    </source>
</evidence>
<dbReference type="PANTHER" id="PTHR42678:SF34">
    <property type="entry name" value="OS04G0183300 PROTEIN"/>
    <property type="match status" value="1"/>
</dbReference>
<gene>
    <name evidence="3" type="ORF">WJX73_010179</name>
</gene>
<sequence>MLPTLLHRLLAVLAIGLLVISSQLCDGFVLQSNYTTDAISVGQVRSLCSNGRPKVPLVEATISGLHQAMLDGAADCSDILSAYTQRIMQFDKQTGLNSLRELNPKIAAIGLQKDEQLSQIRETNGSLPPMFCVPLLVKDNFDTVDMAACNGASSLLDNVAQQDATQVRLLKAAGAVVLAKANMAEWAFDPDISIGSAFGVVRNPYDLDHVTAGSSGGTAAGISANLGLMGLGSDTGNSIRGPAGHCGIVGIRSSLGLTSTAGILPLDITSDVGGPMGRTVEDTVRAFQLLVGYDPSDNLTELALTNPPPQNYTDYLQPGLDGVRVGIMLQTVDFSTADPAMMELFQGALSDIANAGAIVVGNVTITGNSLGSLPWDGRNGEWYTGFGLAGHWEDLQCDRFMYDMDKYLSNAGTHWRNVLDIVQDGGYHPSVNTTMYERTTVDYSPLHYPPPYLEALGYICGCGQFYNNTCRAEFRQRLIDSMDAANVDVLVYPTWSNPAELVGQWEVDDGNNSPQIAPPTGAPAMVVPMGFTPEGLPGSLQILARPFDEATMIRVAYGYEQATQHRTAPVLFPECQGQETAPWMALSPSVDAAALTLSGR</sequence>